<evidence type="ECO:0000313" key="2">
    <source>
        <dbReference type="EMBL" id="VDO32489.1"/>
    </source>
</evidence>
<dbReference type="AlphaFoldDB" id="A0A183H476"/>
<reference evidence="2 3" key="2">
    <citation type="submission" date="2018-11" db="EMBL/GenBank/DDBJ databases">
        <authorList>
            <consortium name="Pathogen Informatics"/>
        </authorList>
    </citation>
    <scope>NUCLEOTIDE SEQUENCE [LARGE SCALE GENOMIC DNA]</scope>
</reference>
<accession>A0A183H476</accession>
<reference evidence="4" key="1">
    <citation type="submission" date="2016-06" db="UniProtKB">
        <authorList>
            <consortium name="WormBaseParasite"/>
        </authorList>
    </citation>
    <scope>IDENTIFICATION</scope>
</reference>
<keyword evidence="3" id="KW-1185">Reference proteome</keyword>
<dbReference type="EMBL" id="UZAJ01001280">
    <property type="protein sequence ID" value="VDO32489.1"/>
    <property type="molecule type" value="Genomic_DNA"/>
</dbReference>
<organism evidence="4">
    <name type="scientific">Onchocerca flexuosa</name>
    <dbReference type="NCBI Taxonomy" id="387005"/>
    <lineage>
        <taxon>Eukaryota</taxon>
        <taxon>Metazoa</taxon>
        <taxon>Ecdysozoa</taxon>
        <taxon>Nematoda</taxon>
        <taxon>Chromadorea</taxon>
        <taxon>Rhabditida</taxon>
        <taxon>Spirurina</taxon>
        <taxon>Spiruromorpha</taxon>
        <taxon>Filarioidea</taxon>
        <taxon>Onchocercidae</taxon>
        <taxon>Onchocerca</taxon>
    </lineage>
</organism>
<dbReference type="Proteomes" id="UP000267606">
    <property type="component" value="Unassembled WGS sequence"/>
</dbReference>
<feature type="compositionally biased region" description="Polar residues" evidence="1">
    <location>
        <begin position="63"/>
        <end position="78"/>
    </location>
</feature>
<feature type="region of interest" description="Disordered" evidence="1">
    <location>
        <begin position="51"/>
        <end position="78"/>
    </location>
</feature>
<name>A0A183H476_9BILA</name>
<evidence type="ECO:0000256" key="1">
    <source>
        <dbReference type="SAM" id="MobiDB-lite"/>
    </source>
</evidence>
<protein>
    <submittedName>
        <fullName evidence="2 4">Uncharacterized protein</fullName>
    </submittedName>
</protein>
<gene>
    <name evidence="2" type="ORF">OFLC_LOCUS2286</name>
</gene>
<sequence>MVWRNDNARIRRRLPTIPAEEKVFSILTRLNKRSMLPVVGSRNVKLPTLLITSDGNADGGEQLSPSEQSRRSYSPNSRLSFPVRFTQRRELPDEENYSKLKKHPSNFKQLFQKYLKFQLLLRS</sequence>
<evidence type="ECO:0000313" key="4">
    <source>
        <dbReference type="WBParaSite" id="OFLC_0000228501-mRNA-1"/>
    </source>
</evidence>
<evidence type="ECO:0000313" key="3">
    <source>
        <dbReference type="Proteomes" id="UP000267606"/>
    </source>
</evidence>
<proteinExistence type="predicted"/>
<dbReference type="WBParaSite" id="OFLC_0000228501-mRNA-1">
    <property type="protein sequence ID" value="OFLC_0000228501-mRNA-1"/>
    <property type="gene ID" value="OFLC_0000228501"/>
</dbReference>